<reference evidence="1 2" key="1">
    <citation type="submission" date="2017-06" db="EMBL/GenBank/DDBJ databases">
        <title>Herbaspirillum phytohormonus sp. nov., isolated from the root nodule of Robinia pseudoacacia in lead-zinc mine.</title>
        <authorList>
            <person name="Fan M."/>
            <person name="Lin Y."/>
        </authorList>
    </citation>
    <scope>NUCLEOTIDE SEQUENCE [LARGE SCALE GENOMIC DNA]</scope>
    <source>
        <strain evidence="1 2">HZ10</strain>
    </source>
</reference>
<organism evidence="1 2">
    <name type="scientific">Herbaspirillum robiniae</name>
    <dbReference type="NCBI Taxonomy" id="2014887"/>
    <lineage>
        <taxon>Bacteria</taxon>
        <taxon>Pseudomonadati</taxon>
        <taxon>Pseudomonadota</taxon>
        <taxon>Betaproteobacteria</taxon>
        <taxon>Burkholderiales</taxon>
        <taxon>Oxalobacteraceae</taxon>
        <taxon>Herbaspirillum</taxon>
    </lineage>
</organism>
<evidence type="ECO:0000313" key="1">
    <source>
        <dbReference type="EMBL" id="OWY27615.1"/>
    </source>
</evidence>
<dbReference type="InterPro" id="IPR015424">
    <property type="entry name" value="PyrdxlP-dep_Trfase"/>
</dbReference>
<proteinExistence type="predicted"/>
<dbReference type="EMBL" id="NJGU01000010">
    <property type="protein sequence ID" value="OWY27615.1"/>
    <property type="molecule type" value="Genomic_DNA"/>
</dbReference>
<dbReference type="InterPro" id="IPR015421">
    <property type="entry name" value="PyrdxlP-dep_Trfase_major"/>
</dbReference>
<evidence type="ECO:0000313" key="2">
    <source>
        <dbReference type="Proteomes" id="UP000197596"/>
    </source>
</evidence>
<protein>
    <recommendedName>
        <fullName evidence="3">Selenocysteine lyase</fullName>
    </recommendedName>
</protein>
<dbReference type="Proteomes" id="UP000197596">
    <property type="component" value="Unassembled WGS sequence"/>
</dbReference>
<evidence type="ECO:0008006" key="3">
    <source>
        <dbReference type="Google" id="ProtNLM"/>
    </source>
</evidence>
<dbReference type="SUPFAM" id="SSF53383">
    <property type="entry name" value="PLP-dependent transferases"/>
    <property type="match status" value="1"/>
</dbReference>
<name>A0A246WMM9_9BURK</name>
<accession>A0A246WMM9</accession>
<dbReference type="Gene3D" id="3.40.640.10">
    <property type="entry name" value="Type I PLP-dependent aspartate aminotransferase-like (Major domain)"/>
    <property type="match status" value="1"/>
</dbReference>
<sequence length="455" mass="50096">MHKLDTISRLLVQGGDARTTLAPDTGVNRYGVSPGPRSGQVEFSSSTASHIAPQAWFAVERFRTRINADLAQGCAADLWQREERRIRKAFAQIWQLDEARLQWSLQRSGTHAHALASALAYRKFGRPFRIVMGEFSETGSQVSLALLKGSRRNGENMADIREVPVRNLDGSARSVKAVDQDFYRAIAEALAEDLPVLVVRVAESKSGSIFPSLDLLRMFTGRSPGSVAGLVDCAQLRCGAAELADYLAAGFMVAVTGSKFYGAPAFCGALLAGDQWQQAWPAASVDVDEGGRPNFGLLARWEAALFTMSRFQRVPGEMRERITGRFQHAVMQATAEIGAVSLLDVIRDGRREPRSLFAIRCTHPGTGRSLSHEEVDLVYRRMREREQGNGSRYVLGQPVACGGKDYLRTQYLRLSLSAHMLIDACRLPDGDSEGWLQSEVSFALHALNEEIARLP</sequence>
<dbReference type="AlphaFoldDB" id="A0A246WMM9"/>
<gene>
    <name evidence="1" type="ORF">CEJ42_18825</name>
</gene>
<comment type="caution">
    <text evidence="1">The sequence shown here is derived from an EMBL/GenBank/DDBJ whole genome shotgun (WGS) entry which is preliminary data.</text>
</comment>
<dbReference type="RefSeq" id="WP_088752123.1">
    <property type="nucleotide sequence ID" value="NZ_NJGU01000010.1"/>
</dbReference>